<evidence type="ECO:0000313" key="2">
    <source>
        <dbReference type="Proteomes" id="UP000049855"/>
    </source>
</evidence>
<keyword evidence="2" id="KW-1185">Reference proteome</keyword>
<dbReference type="AlphaFoldDB" id="A0A0U1KXK1"/>
<evidence type="ECO:0000313" key="1">
    <source>
        <dbReference type="EMBL" id="CQR72140.1"/>
    </source>
</evidence>
<sequence length="276" mass="31929">MVEAITRKDFERAIRDFKQIMDSMLMADRQSYVTRVKELVTLIETNHILKSFMQPYLDIPIEVKEIIPEWGKFYLPSESDKQIAFVLKLFYEVNQGKCNLDIRLYEAFGNKTLNQNYYSFNNNVIRNFHSKILQKLYDFLEDQFQSKDEPINQAKVINYTDNRTTNHYEITGNTQSNIAAGGDYNTQSIELGFSEKVISNLVNLHKFTLQQIEEIKPALKVLEEEQKKDIPDKGILQKAWDTIYSIGGKVALSVTTQYIIHSGILQSATAFVMSLV</sequence>
<organism evidence="1 2">
    <name type="scientific">Sporomusa ovata</name>
    <dbReference type="NCBI Taxonomy" id="2378"/>
    <lineage>
        <taxon>Bacteria</taxon>
        <taxon>Bacillati</taxon>
        <taxon>Bacillota</taxon>
        <taxon>Negativicutes</taxon>
        <taxon>Selenomonadales</taxon>
        <taxon>Sporomusaceae</taxon>
        <taxon>Sporomusa</taxon>
    </lineage>
</organism>
<name>A0A0U1KXK1_9FIRM</name>
<dbReference type="EMBL" id="CTRP01000009">
    <property type="protein sequence ID" value="CQR72140.1"/>
    <property type="molecule type" value="Genomic_DNA"/>
</dbReference>
<dbReference type="Proteomes" id="UP000049855">
    <property type="component" value="Unassembled WGS sequence"/>
</dbReference>
<reference evidence="2" key="1">
    <citation type="submission" date="2015-03" db="EMBL/GenBank/DDBJ databases">
        <authorList>
            <person name="Nijsse Bart"/>
        </authorList>
    </citation>
    <scope>NUCLEOTIDE SEQUENCE [LARGE SCALE GENOMIC DNA]</scope>
</reference>
<proteinExistence type="predicted"/>
<gene>
    <name evidence="1" type="ORF">SpAn4DRAFT_5029</name>
</gene>
<accession>A0A0U1KXK1</accession>
<protein>
    <submittedName>
        <fullName evidence="1">Uncharacterized protein</fullName>
    </submittedName>
</protein>
<dbReference type="RefSeq" id="WP_021166780.1">
    <property type="nucleotide sequence ID" value="NZ_CTRP01000009.1"/>
</dbReference>